<comment type="caution">
    <text evidence="1">The sequence shown here is derived from an EMBL/GenBank/DDBJ whole genome shotgun (WGS) entry which is preliminary data.</text>
</comment>
<dbReference type="PANTHER" id="PTHR47473">
    <property type="entry name" value="BTA1P"/>
    <property type="match status" value="1"/>
</dbReference>
<dbReference type="PANTHER" id="PTHR47473:SF1">
    <property type="entry name" value="METHYLTRANSFERASE DOMAIN-CONTAINING PROTEIN"/>
    <property type="match status" value="1"/>
</dbReference>
<dbReference type="EMBL" id="DRIG01000075">
    <property type="protein sequence ID" value="HEC78907.1"/>
    <property type="molecule type" value="Genomic_DNA"/>
</dbReference>
<protein>
    <submittedName>
        <fullName evidence="1">DUF3419 family protein</fullName>
    </submittedName>
</protein>
<evidence type="ECO:0000313" key="1">
    <source>
        <dbReference type="EMBL" id="HEC78907.1"/>
    </source>
</evidence>
<dbReference type="Pfam" id="PF11899">
    <property type="entry name" value="DUF3419"/>
    <property type="match status" value="1"/>
</dbReference>
<sequence length="357" mass="42214">MSAMVYANCWEDADVLLKAAVPAKNGVYLSIVSAGDNTLSLLAKSPSLVLAVDKNPAQLASLELRSAAFRCLPYDEILRFLGIKPASSRVKDYMKIRRLLSDRSRRFWDEHLHFIQQGVIHIGRTEQNFRLFRKYILPLLLKKDECVYLLKEKSMARQREFCIRKIRRWQWRSTFKILFSNVCIRFLKLGRRSDFYKNLDRDVSRYVLERIEYGLTAIPVYNNPYLTYIFNGNFGDTLPFYLRRENFAVIRANLDRIRYYTGELSDALNTYKNFRFDTFNLSDIFEYMNGEQFKQNLKLIISRAKEKGRLIYWNTLVKRIGSEIFRNRLKKLKKVEESLLPAVRAFFYSSLNIEEVV</sequence>
<accession>A0A9C9ENG1</accession>
<reference evidence="1" key="1">
    <citation type="journal article" date="2020" name="mSystems">
        <title>Genome- and Community-Level Interaction Insights into Carbon Utilization and Element Cycling Functions of Hydrothermarchaeota in Hydrothermal Sediment.</title>
        <authorList>
            <person name="Zhou Z."/>
            <person name="Liu Y."/>
            <person name="Xu W."/>
            <person name="Pan J."/>
            <person name="Luo Z.H."/>
            <person name="Li M."/>
        </authorList>
    </citation>
    <scope>NUCLEOTIDE SEQUENCE</scope>
    <source>
        <strain evidence="1">HyVt-388</strain>
    </source>
</reference>
<dbReference type="InterPro" id="IPR021829">
    <property type="entry name" value="DUF3419"/>
</dbReference>
<organism evidence="1 2">
    <name type="scientific">candidate division WOR-3 bacterium</name>
    <dbReference type="NCBI Taxonomy" id="2052148"/>
    <lineage>
        <taxon>Bacteria</taxon>
        <taxon>Bacteria division WOR-3</taxon>
    </lineage>
</organism>
<dbReference type="Proteomes" id="UP000885826">
    <property type="component" value="Unassembled WGS sequence"/>
</dbReference>
<gene>
    <name evidence="1" type="ORF">ENI34_07170</name>
</gene>
<evidence type="ECO:0000313" key="2">
    <source>
        <dbReference type="Proteomes" id="UP000885826"/>
    </source>
</evidence>
<name>A0A9C9ENG1_UNCW3</name>
<proteinExistence type="predicted"/>
<dbReference type="AlphaFoldDB" id="A0A9C9ENG1"/>